<gene>
    <name evidence="5" type="ORF">Psch_01236</name>
</gene>
<comment type="similarity">
    <text evidence="4">Belongs to the HepT RNase toxin family.</text>
</comment>
<evidence type="ECO:0000256" key="4">
    <source>
        <dbReference type="ARBA" id="ARBA00024207"/>
    </source>
</evidence>
<evidence type="ECO:0000256" key="1">
    <source>
        <dbReference type="ARBA" id="ARBA00022649"/>
    </source>
</evidence>
<protein>
    <recommendedName>
        <fullName evidence="7">DUF86 domain-containing protein</fullName>
    </recommendedName>
</protein>
<keyword evidence="2" id="KW-0540">Nuclease</keyword>
<dbReference type="GO" id="GO:0016787">
    <property type="term" value="F:hydrolase activity"/>
    <property type="evidence" value="ECO:0007669"/>
    <property type="project" value="UniProtKB-KW"/>
</dbReference>
<dbReference type="PANTHER" id="PTHR33397">
    <property type="entry name" value="UPF0331 PROTEIN YUTE"/>
    <property type="match status" value="1"/>
</dbReference>
<dbReference type="GO" id="GO:0004540">
    <property type="term" value="F:RNA nuclease activity"/>
    <property type="evidence" value="ECO:0007669"/>
    <property type="project" value="InterPro"/>
</dbReference>
<dbReference type="InterPro" id="IPR052379">
    <property type="entry name" value="Type_VII_TA_RNase"/>
</dbReference>
<dbReference type="NCBIfam" id="NF047751">
    <property type="entry name" value="HepT_toxin"/>
    <property type="match status" value="1"/>
</dbReference>
<proteinExistence type="inferred from homology"/>
<evidence type="ECO:0000313" key="5">
    <source>
        <dbReference type="EMBL" id="TEB07681.1"/>
    </source>
</evidence>
<evidence type="ECO:0000256" key="2">
    <source>
        <dbReference type="ARBA" id="ARBA00022722"/>
    </source>
</evidence>
<dbReference type="PANTHER" id="PTHR33397:SF3">
    <property type="entry name" value="MRNA NUCLEASE HEPT"/>
    <property type="match status" value="1"/>
</dbReference>
<sequence length="138" mass="16280">MVNFQKVDKQLKMLDNYLSILSQLSNINHNEFINDPRNYGSAERFLQLAIETTLNIGNHIISIYNFEAPKDYSDIFIILGNHGVLPKDFAKELTNMARFRNRLVHIYWEIDTSRVYTIIQTKLKDFEDFKKYILAFLA</sequence>
<dbReference type="RefSeq" id="WP_190239515.1">
    <property type="nucleotide sequence ID" value="NZ_QFGA01000001.1"/>
</dbReference>
<dbReference type="InterPro" id="IPR008201">
    <property type="entry name" value="HepT-like"/>
</dbReference>
<dbReference type="AlphaFoldDB" id="A0A4Y7RFY0"/>
<evidence type="ECO:0000313" key="6">
    <source>
        <dbReference type="Proteomes" id="UP000298324"/>
    </source>
</evidence>
<dbReference type="Pfam" id="PF01934">
    <property type="entry name" value="HepT-like"/>
    <property type="match status" value="1"/>
</dbReference>
<dbReference type="EMBL" id="QFGA01000001">
    <property type="protein sequence ID" value="TEB07681.1"/>
    <property type="molecule type" value="Genomic_DNA"/>
</dbReference>
<dbReference type="InterPro" id="IPR037038">
    <property type="entry name" value="HepT-like_sf"/>
</dbReference>
<name>A0A4Y7RFY0_9FIRM</name>
<reference evidence="5 6" key="1">
    <citation type="journal article" date="2018" name="Environ. Microbiol.">
        <title>Novel energy conservation strategies and behaviour of Pelotomaculum schinkii driving syntrophic propionate catabolism.</title>
        <authorList>
            <person name="Hidalgo-Ahumada C.A.P."/>
            <person name="Nobu M.K."/>
            <person name="Narihiro T."/>
            <person name="Tamaki H."/>
            <person name="Liu W.T."/>
            <person name="Kamagata Y."/>
            <person name="Stams A.J.M."/>
            <person name="Imachi H."/>
            <person name="Sousa D.Z."/>
        </authorList>
    </citation>
    <scope>NUCLEOTIDE SEQUENCE [LARGE SCALE GENOMIC DNA]</scope>
    <source>
        <strain evidence="5 6">HH</strain>
    </source>
</reference>
<dbReference type="Gene3D" id="1.20.120.580">
    <property type="entry name" value="bsu32300-like"/>
    <property type="match status" value="1"/>
</dbReference>
<dbReference type="Proteomes" id="UP000298324">
    <property type="component" value="Unassembled WGS sequence"/>
</dbReference>
<comment type="caution">
    <text evidence="5">The sequence shown here is derived from an EMBL/GenBank/DDBJ whole genome shotgun (WGS) entry which is preliminary data.</text>
</comment>
<keyword evidence="3" id="KW-0378">Hydrolase</keyword>
<accession>A0A4Y7RFY0</accession>
<keyword evidence="6" id="KW-1185">Reference proteome</keyword>
<evidence type="ECO:0000256" key="3">
    <source>
        <dbReference type="ARBA" id="ARBA00022801"/>
    </source>
</evidence>
<evidence type="ECO:0008006" key="7">
    <source>
        <dbReference type="Google" id="ProtNLM"/>
    </source>
</evidence>
<dbReference type="GO" id="GO:0110001">
    <property type="term" value="C:toxin-antitoxin complex"/>
    <property type="evidence" value="ECO:0007669"/>
    <property type="project" value="InterPro"/>
</dbReference>
<keyword evidence="1" id="KW-1277">Toxin-antitoxin system</keyword>
<organism evidence="5 6">
    <name type="scientific">Pelotomaculum schinkii</name>
    <dbReference type="NCBI Taxonomy" id="78350"/>
    <lineage>
        <taxon>Bacteria</taxon>
        <taxon>Bacillati</taxon>
        <taxon>Bacillota</taxon>
        <taxon>Clostridia</taxon>
        <taxon>Eubacteriales</taxon>
        <taxon>Desulfotomaculaceae</taxon>
        <taxon>Pelotomaculum</taxon>
    </lineage>
</organism>